<protein>
    <submittedName>
        <fullName evidence="1">Uncharacterized protein</fullName>
    </submittedName>
</protein>
<reference evidence="1 2" key="1">
    <citation type="submission" date="2023-01" db="EMBL/GenBank/DDBJ databases">
        <authorList>
            <person name="Whitehead M."/>
        </authorList>
    </citation>
    <scope>NUCLEOTIDE SEQUENCE [LARGE SCALE GENOMIC DNA]</scope>
</reference>
<keyword evidence="2" id="KW-1185">Reference proteome</keyword>
<dbReference type="EMBL" id="CARXXK010000001">
    <property type="protein sequence ID" value="CAI6347022.1"/>
    <property type="molecule type" value="Genomic_DNA"/>
</dbReference>
<proteinExistence type="predicted"/>
<evidence type="ECO:0000313" key="1">
    <source>
        <dbReference type="EMBL" id="CAI6347022.1"/>
    </source>
</evidence>
<evidence type="ECO:0000313" key="2">
    <source>
        <dbReference type="Proteomes" id="UP001160148"/>
    </source>
</evidence>
<dbReference type="Proteomes" id="UP001160148">
    <property type="component" value="Unassembled WGS sequence"/>
</dbReference>
<organism evidence="1 2">
    <name type="scientific">Macrosiphum euphorbiae</name>
    <name type="common">potato aphid</name>
    <dbReference type="NCBI Taxonomy" id="13131"/>
    <lineage>
        <taxon>Eukaryota</taxon>
        <taxon>Metazoa</taxon>
        <taxon>Ecdysozoa</taxon>
        <taxon>Arthropoda</taxon>
        <taxon>Hexapoda</taxon>
        <taxon>Insecta</taxon>
        <taxon>Pterygota</taxon>
        <taxon>Neoptera</taxon>
        <taxon>Paraneoptera</taxon>
        <taxon>Hemiptera</taxon>
        <taxon>Sternorrhyncha</taxon>
        <taxon>Aphidomorpha</taxon>
        <taxon>Aphidoidea</taxon>
        <taxon>Aphididae</taxon>
        <taxon>Macrosiphini</taxon>
        <taxon>Macrosiphum</taxon>
    </lineage>
</organism>
<sequence>MQSAPEIDRILNTRVTRSTAESLLINGNSTSPVKIGKHKYLIHNTCPFDSVSAIVTMAYIDNPRYKQFINDSENSFLKFCKNLAINGTSIKSYCDRGTLLKTIFTENTGIQALNL</sequence>
<dbReference type="AlphaFoldDB" id="A0AAV0VRU0"/>
<comment type="caution">
    <text evidence="1">The sequence shown here is derived from an EMBL/GenBank/DDBJ whole genome shotgun (WGS) entry which is preliminary data.</text>
</comment>
<gene>
    <name evidence="1" type="ORF">MEUPH1_LOCUS3857</name>
</gene>
<name>A0AAV0VRU0_9HEMI</name>
<accession>A0AAV0VRU0</accession>